<dbReference type="AlphaFoldDB" id="A0A8H4B4E6"/>
<accession>A0A8H4B4E6</accession>
<comment type="caution">
    <text evidence="1">The sequence shown here is derived from an EMBL/GenBank/DDBJ whole genome shotgun (WGS) entry which is preliminary data.</text>
</comment>
<sequence length="176" mass="20620">MFIKNTNHGDRYSKFKFIDIHGDKDYNDLRRDEKFSMNNTERPKGLEGANGAESSVRKIYKVQFKKYSTKNAESVDVTELLVWGIFEYNNNKKYEIIIKNKIIYGRVPGDPSQHAYREGISQAVHLLIVEFDELFNNLRDTFLNIQTLFRELKNTVHLMMVMVCVLLNNFGSLTRL</sequence>
<dbReference type="Proteomes" id="UP000439903">
    <property type="component" value="Unassembled WGS sequence"/>
</dbReference>
<reference evidence="1 2" key="1">
    <citation type="journal article" date="2019" name="Environ. Microbiol.">
        <title>At the nexus of three kingdoms: the genome of the mycorrhizal fungus Gigaspora margarita provides insights into plant, endobacterial and fungal interactions.</title>
        <authorList>
            <person name="Venice F."/>
            <person name="Ghignone S."/>
            <person name="Salvioli di Fossalunga A."/>
            <person name="Amselem J."/>
            <person name="Novero M."/>
            <person name="Xianan X."/>
            <person name="Sedzielewska Toro K."/>
            <person name="Morin E."/>
            <person name="Lipzen A."/>
            <person name="Grigoriev I.V."/>
            <person name="Henrissat B."/>
            <person name="Martin F.M."/>
            <person name="Bonfante P."/>
        </authorList>
    </citation>
    <scope>NUCLEOTIDE SEQUENCE [LARGE SCALE GENOMIC DNA]</scope>
    <source>
        <strain evidence="1 2">BEG34</strain>
    </source>
</reference>
<gene>
    <name evidence="1" type="ORF">F8M41_009309</name>
</gene>
<protein>
    <submittedName>
        <fullName evidence="1">Uncharacterized protein</fullName>
    </submittedName>
</protein>
<organism evidence="1 2">
    <name type="scientific">Gigaspora margarita</name>
    <dbReference type="NCBI Taxonomy" id="4874"/>
    <lineage>
        <taxon>Eukaryota</taxon>
        <taxon>Fungi</taxon>
        <taxon>Fungi incertae sedis</taxon>
        <taxon>Mucoromycota</taxon>
        <taxon>Glomeromycotina</taxon>
        <taxon>Glomeromycetes</taxon>
        <taxon>Diversisporales</taxon>
        <taxon>Gigasporaceae</taxon>
        <taxon>Gigaspora</taxon>
    </lineage>
</organism>
<proteinExistence type="predicted"/>
<evidence type="ECO:0000313" key="2">
    <source>
        <dbReference type="Proteomes" id="UP000439903"/>
    </source>
</evidence>
<name>A0A8H4B4E6_GIGMA</name>
<evidence type="ECO:0000313" key="1">
    <source>
        <dbReference type="EMBL" id="KAF0558419.1"/>
    </source>
</evidence>
<keyword evidence="2" id="KW-1185">Reference proteome</keyword>
<dbReference type="EMBL" id="WTPW01000021">
    <property type="protein sequence ID" value="KAF0558419.1"/>
    <property type="molecule type" value="Genomic_DNA"/>
</dbReference>